<evidence type="ECO:0000256" key="12">
    <source>
        <dbReference type="RuleBase" id="RU003357"/>
    </source>
</evidence>
<dbReference type="Pfam" id="PF07715">
    <property type="entry name" value="Plug"/>
    <property type="match status" value="1"/>
</dbReference>
<feature type="signal peptide" evidence="13">
    <location>
        <begin position="1"/>
        <end position="34"/>
    </location>
</feature>
<reference evidence="16 17" key="1">
    <citation type="submission" date="2020-09" db="EMBL/GenBank/DDBJ databases">
        <title>Sphingomonas sp., a new species isolated from pork steak.</title>
        <authorList>
            <person name="Heidler von Heilborn D."/>
        </authorList>
    </citation>
    <scope>NUCLEOTIDE SEQUENCE [LARGE SCALE GENOMIC DNA]</scope>
    <source>
        <strain evidence="17">S8-3T</strain>
    </source>
</reference>
<proteinExistence type="inferred from homology"/>
<dbReference type="InterPro" id="IPR036942">
    <property type="entry name" value="Beta-barrel_TonB_sf"/>
</dbReference>
<evidence type="ECO:0000313" key="17">
    <source>
        <dbReference type="Proteomes" id="UP000516148"/>
    </source>
</evidence>
<dbReference type="Pfam" id="PF00593">
    <property type="entry name" value="TonB_dep_Rec_b-barrel"/>
    <property type="match status" value="1"/>
</dbReference>
<evidence type="ECO:0000313" key="16">
    <source>
        <dbReference type="EMBL" id="QNQ10481.1"/>
    </source>
</evidence>
<keyword evidence="17" id="KW-1185">Reference proteome</keyword>
<evidence type="ECO:0000259" key="14">
    <source>
        <dbReference type="Pfam" id="PF00593"/>
    </source>
</evidence>
<evidence type="ECO:0000256" key="5">
    <source>
        <dbReference type="ARBA" id="ARBA00022692"/>
    </source>
</evidence>
<comment type="subcellular location">
    <subcellularLocation>
        <location evidence="1 11">Cell outer membrane</location>
        <topology evidence="1 11">Multi-pass membrane protein</topology>
    </subcellularLocation>
</comment>
<dbReference type="EMBL" id="CP061038">
    <property type="protein sequence ID" value="QNQ10481.1"/>
    <property type="molecule type" value="Genomic_DNA"/>
</dbReference>
<dbReference type="PANTHER" id="PTHR32552:SF81">
    <property type="entry name" value="TONB-DEPENDENT OUTER MEMBRANE RECEPTOR"/>
    <property type="match status" value="1"/>
</dbReference>
<dbReference type="GO" id="GO:0006826">
    <property type="term" value="P:iron ion transport"/>
    <property type="evidence" value="ECO:0007669"/>
    <property type="project" value="UniProtKB-KW"/>
</dbReference>
<dbReference type="Proteomes" id="UP000516148">
    <property type="component" value="Chromosome"/>
</dbReference>
<dbReference type="Gene3D" id="2.40.170.20">
    <property type="entry name" value="TonB-dependent receptor, beta-barrel domain"/>
    <property type="match status" value="1"/>
</dbReference>
<dbReference type="AlphaFoldDB" id="A0A7H0LLC8"/>
<keyword evidence="4" id="KW-0410">Iron transport</keyword>
<dbReference type="PROSITE" id="PS52016">
    <property type="entry name" value="TONB_DEPENDENT_REC_3"/>
    <property type="match status" value="1"/>
</dbReference>
<keyword evidence="5 11" id="KW-0812">Transmembrane</keyword>
<dbReference type="InterPro" id="IPR039426">
    <property type="entry name" value="TonB-dep_rcpt-like"/>
</dbReference>
<feature type="domain" description="TonB-dependent receptor-like beta-barrel" evidence="14">
    <location>
        <begin position="271"/>
        <end position="719"/>
    </location>
</feature>
<dbReference type="RefSeq" id="WP_187762779.1">
    <property type="nucleotide sequence ID" value="NZ_CP061038.1"/>
</dbReference>
<evidence type="ECO:0000256" key="11">
    <source>
        <dbReference type="PROSITE-ProRule" id="PRU01360"/>
    </source>
</evidence>
<evidence type="ECO:0000256" key="9">
    <source>
        <dbReference type="ARBA" id="ARBA00023136"/>
    </source>
</evidence>
<protein>
    <submittedName>
        <fullName evidence="16">TonB-dependent receptor</fullName>
    </submittedName>
</protein>
<name>A0A7H0LLC8_9SPHN</name>
<feature type="chain" id="PRO_5028875107" evidence="13">
    <location>
        <begin position="35"/>
        <end position="753"/>
    </location>
</feature>
<evidence type="ECO:0000259" key="15">
    <source>
        <dbReference type="Pfam" id="PF07715"/>
    </source>
</evidence>
<evidence type="ECO:0000256" key="2">
    <source>
        <dbReference type="ARBA" id="ARBA00022448"/>
    </source>
</evidence>
<keyword evidence="10 11" id="KW-0998">Cell outer membrane</keyword>
<keyword evidence="3 11" id="KW-1134">Transmembrane beta strand</keyword>
<dbReference type="PANTHER" id="PTHR32552">
    <property type="entry name" value="FERRICHROME IRON RECEPTOR-RELATED"/>
    <property type="match status" value="1"/>
</dbReference>
<dbReference type="KEGG" id="spap:H3Z74_04475"/>
<evidence type="ECO:0000256" key="4">
    <source>
        <dbReference type="ARBA" id="ARBA00022496"/>
    </source>
</evidence>
<gene>
    <name evidence="16" type="ORF">H3Z74_04475</name>
</gene>
<evidence type="ECO:0000256" key="6">
    <source>
        <dbReference type="ARBA" id="ARBA00023004"/>
    </source>
</evidence>
<dbReference type="InterPro" id="IPR000531">
    <property type="entry name" value="Beta-barrel_TonB"/>
</dbReference>
<comment type="similarity">
    <text evidence="11 12">Belongs to the TonB-dependent receptor family.</text>
</comment>
<keyword evidence="13" id="KW-0732">Signal</keyword>
<evidence type="ECO:0000256" key="3">
    <source>
        <dbReference type="ARBA" id="ARBA00022452"/>
    </source>
</evidence>
<keyword evidence="16" id="KW-0675">Receptor</keyword>
<dbReference type="SUPFAM" id="SSF56935">
    <property type="entry name" value="Porins"/>
    <property type="match status" value="1"/>
</dbReference>
<dbReference type="GO" id="GO:0009279">
    <property type="term" value="C:cell outer membrane"/>
    <property type="evidence" value="ECO:0007669"/>
    <property type="project" value="UniProtKB-SubCell"/>
</dbReference>
<keyword evidence="8 12" id="KW-0798">TonB box</keyword>
<keyword evidence="7" id="KW-0406">Ion transport</keyword>
<keyword evidence="2 11" id="KW-0813">Transport</keyword>
<evidence type="ECO:0000256" key="13">
    <source>
        <dbReference type="SAM" id="SignalP"/>
    </source>
</evidence>
<evidence type="ECO:0000256" key="1">
    <source>
        <dbReference type="ARBA" id="ARBA00004571"/>
    </source>
</evidence>
<sequence>MKTSSAHRALSASRLTTTLSLLAFGLALPGIAHAEDETPAPQEQAAPDEIDIVVTATRRAESSRDVPIAVSAISAEKLDVLNSSGLDVRFLSGRTPSLLVESSFGRTFPRFYIRGLGNTDFDPTAAQPVSVVYDDVALENPMLKSFPVFDLASVEVLRGPQGTLFGRNTPAGVVKLNSTAPSDTFGGYGSVSWATYNTVNAEAAIGGPIGGGFTFRASGILQRRDNWVTNTASPTLADRKLEGYRDLAGRLLIGYESGDFSALLNFHARDLDATPRLFRAGGFRPGSNDFNTGFDIKRISLDGLTSQNLNAFGTNLKLNYTFDGVGTLHTITAFEKVKVQSTGDVDGGSCYAFIPGCTLGAINVGGFPVNTGGTTKPEEFSQELRFETEDFNGIRGQIGAYYFHQKLIYNETAYDGTGALTQNVLHDNKNENFGLFASIEYAATDALTLRAGVRYSKDNKTDWVGGLAAFPGQPLPITTKVKGDNVSWDASANYKVDDRVSIYARFATGYLGPAISDRVNFGDFPTTAPKQTTISGEAGIKTQFSSRVRFDLTGYYFRTKDFQVTAVGGNNNSAKLLTVDKAVGYGLEAELNARPVDPLVLTAGLSYNFTEMRDPTQSVAVCGGGCTVTNALNGAGRAILNGNDLPQAPRWIANWTVRYGIPLANGDEIFAFTDWAYRSKINYFLYTAAEFRGKSSLEGGLRIGYKTSGGIEVAAFARNITNQIRAVSAIDFNNLTAMVNDPRIIGGSVKFSF</sequence>
<evidence type="ECO:0000256" key="7">
    <source>
        <dbReference type="ARBA" id="ARBA00023065"/>
    </source>
</evidence>
<evidence type="ECO:0000256" key="10">
    <source>
        <dbReference type="ARBA" id="ARBA00023237"/>
    </source>
</evidence>
<evidence type="ECO:0000256" key="8">
    <source>
        <dbReference type="ARBA" id="ARBA00023077"/>
    </source>
</evidence>
<keyword evidence="6" id="KW-0408">Iron</keyword>
<accession>A0A7H0LLC8</accession>
<dbReference type="InterPro" id="IPR012910">
    <property type="entry name" value="Plug_dom"/>
</dbReference>
<organism evidence="16 17">
    <name type="scientific">Sphingomonas alpina</name>
    <dbReference type="NCBI Taxonomy" id="653931"/>
    <lineage>
        <taxon>Bacteria</taxon>
        <taxon>Pseudomonadati</taxon>
        <taxon>Pseudomonadota</taxon>
        <taxon>Alphaproteobacteria</taxon>
        <taxon>Sphingomonadales</taxon>
        <taxon>Sphingomonadaceae</taxon>
        <taxon>Sphingomonas</taxon>
    </lineage>
</organism>
<keyword evidence="9 11" id="KW-0472">Membrane</keyword>
<feature type="domain" description="TonB-dependent receptor plug" evidence="15">
    <location>
        <begin position="64"/>
        <end position="173"/>
    </location>
</feature>